<feature type="region of interest" description="Disordered" evidence="1">
    <location>
        <begin position="372"/>
        <end position="394"/>
    </location>
</feature>
<gene>
    <name evidence="3" type="ORF">GCM10011322_20950</name>
</gene>
<reference evidence="3 4" key="1">
    <citation type="journal article" date="2014" name="Int. J. Syst. Evol. Microbiol.">
        <title>Complete genome sequence of Corynebacterium casei LMG S-19264T (=DSM 44701T), isolated from a smear-ripened cheese.</title>
        <authorList>
            <consortium name="US DOE Joint Genome Institute (JGI-PGF)"/>
            <person name="Walter F."/>
            <person name="Albersmeier A."/>
            <person name="Kalinowski J."/>
            <person name="Ruckert C."/>
        </authorList>
    </citation>
    <scope>NUCLEOTIDE SEQUENCE [LARGE SCALE GENOMIC DNA]</scope>
    <source>
        <strain evidence="3 4">CGMCC 1.9161</strain>
    </source>
</reference>
<dbReference type="EMBL" id="BMMF01000005">
    <property type="protein sequence ID" value="GGK34063.1"/>
    <property type="molecule type" value="Genomic_DNA"/>
</dbReference>
<comment type="caution">
    <text evidence="3">The sequence shown here is derived from an EMBL/GenBank/DDBJ whole genome shotgun (WGS) entry which is preliminary data.</text>
</comment>
<organism evidence="3 4">
    <name type="scientific">Salinarimonas ramus</name>
    <dbReference type="NCBI Taxonomy" id="690164"/>
    <lineage>
        <taxon>Bacteria</taxon>
        <taxon>Pseudomonadati</taxon>
        <taxon>Pseudomonadota</taxon>
        <taxon>Alphaproteobacteria</taxon>
        <taxon>Hyphomicrobiales</taxon>
        <taxon>Salinarimonadaceae</taxon>
        <taxon>Salinarimonas</taxon>
    </lineage>
</organism>
<proteinExistence type="predicted"/>
<sequence>MRHRLAPVVLLQTQSENAGAQEVSRLVGERLAARGYPVHHVFLYRKSSDCAWLGDVRFCAPARPRGPLGVARLLVRLYETLRAIRPATVVTFQHYGNVLGAVPARLAGARVIANQTTSLRQVARPLARADRLLGALGIYDRVVVNSAQTLSEYGVHPASYRDRLVLVEHGFDLKARTLDAQAARAALDLPAGPLLGCVARLHPSKNLEAAIGLLARRQHWRLALAGTGPHEAVLRAHADRLGVADRVTFVGELPPARIGDFLSALDVFVFPTRIETFGLAGVEAAQAGVPVVANDIPILREVLAVDGAPCAAFVDVDDAAALESAVAEALERTPAVAARVARAAGLAERYCASAMADAYAALVEAVAAERAPPRGAGRVEATDDALAAERGNSR</sequence>
<accession>A0A917V3D3</accession>
<feature type="domain" description="Glycosyl transferase family 1" evidence="2">
    <location>
        <begin position="193"/>
        <end position="333"/>
    </location>
</feature>
<dbReference type="GO" id="GO:0016757">
    <property type="term" value="F:glycosyltransferase activity"/>
    <property type="evidence" value="ECO:0007669"/>
    <property type="project" value="InterPro"/>
</dbReference>
<evidence type="ECO:0000313" key="4">
    <source>
        <dbReference type="Proteomes" id="UP000600449"/>
    </source>
</evidence>
<name>A0A917V3D3_9HYPH</name>
<dbReference type="PANTHER" id="PTHR12526:SF634">
    <property type="entry name" value="BLL3361 PROTEIN"/>
    <property type="match status" value="1"/>
</dbReference>
<evidence type="ECO:0000259" key="2">
    <source>
        <dbReference type="Pfam" id="PF00534"/>
    </source>
</evidence>
<keyword evidence="3" id="KW-0808">Transferase</keyword>
<protein>
    <submittedName>
        <fullName evidence="3">Glycosyl transferase</fullName>
    </submittedName>
</protein>
<dbReference type="SUPFAM" id="SSF53756">
    <property type="entry name" value="UDP-Glycosyltransferase/glycogen phosphorylase"/>
    <property type="match status" value="1"/>
</dbReference>
<dbReference type="AlphaFoldDB" id="A0A917V3D3"/>
<dbReference type="PANTHER" id="PTHR12526">
    <property type="entry name" value="GLYCOSYLTRANSFERASE"/>
    <property type="match status" value="1"/>
</dbReference>
<dbReference type="Pfam" id="PF00534">
    <property type="entry name" value="Glycos_transf_1"/>
    <property type="match status" value="1"/>
</dbReference>
<dbReference type="Proteomes" id="UP000600449">
    <property type="component" value="Unassembled WGS sequence"/>
</dbReference>
<dbReference type="CDD" id="cd03801">
    <property type="entry name" value="GT4_PimA-like"/>
    <property type="match status" value="1"/>
</dbReference>
<keyword evidence="4" id="KW-1185">Reference proteome</keyword>
<dbReference type="InterPro" id="IPR001296">
    <property type="entry name" value="Glyco_trans_1"/>
</dbReference>
<dbReference type="Gene3D" id="3.40.50.2000">
    <property type="entry name" value="Glycogen Phosphorylase B"/>
    <property type="match status" value="2"/>
</dbReference>
<dbReference type="RefSeq" id="WP_188912489.1">
    <property type="nucleotide sequence ID" value="NZ_BMMF01000005.1"/>
</dbReference>
<evidence type="ECO:0000256" key="1">
    <source>
        <dbReference type="SAM" id="MobiDB-lite"/>
    </source>
</evidence>
<evidence type="ECO:0000313" key="3">
    <source>
        <dbReference type="EMBL" id="GGK34063.1"/>
    </source>
</evidence>